<keyword evidence="1 3" id="KW-0597">Phosphoprotein</keyword>
<evidence type="ECO:0000259" key="4">
    <source>
        <dbReference type="PROSITE" id="PS50043"/>
    </source>
</evidence>
<reference evidence="7" key="1">
    <citation type="submission" date="2016-10" db="EMBL/GenBank/DDBJ databases">
        <authorList>
            <person name="Varghese N."/>
            <person name="Submissions S."/>
        </authorList>
    </citation>
    <scope>NUCLEOTIDE SEQUENCE [LARGE SCALE GENOMIC DNA]</scope>
    <source>
        <strain evidence="7">CGMCC 1.6992</strain>
    </source>
</reference>
<protein>
    <submittedName>
        <fullName evidence="6">Two component transcriptional regulator, LuxR family</fullName>
    </submittedName>
</protein>
<dbReference type="PANTHER" id="PTHR43214">
    <property type="entry name" value="TWO-COMPONENT RESPONSE REGULATOR"/>
    <property type="match status" value="1"/>
</dbReference>
<organism evidence="6 7">
    <name type="scientific">Thermus arciformis</name>
    <dbReference type="NCBI Taxonomy" id="482827"/>
    <lineage>
        <taxon>Bacteria</taxon>
        <taxon>Thermotogati</taxon>
        <taxon>Deinococcota</taxon>
        <taxon>Deinococci</taxon>
        <taxon>Thermales</taxon>
        <taxon>Thermaceae</taxon>
        <taxon>Thermus</taxon>
    </lineage>
</organism>
<evidence type="ECO:0000256" key="3">
    <source>
        <dbReference type="PROSITE-ProRule" id="PRU00169"/>
    </source>
</evidence>
<dbReference type="SUPFAM" id="SSF46894">
    <property type="entry name" value="C-terminal effector domain of the bipartite response regulators"/>
    <property type="match status" value="1"/>
</dbReference>
<dbReference type="InterPro" id="IPR001789">
    <property type="entry name" value="Sig_transdc_resp-reg_receiver"/>
</dbReference>
<dbReference type="Pfam" id="PF00196">
    <property type="entry name" value="GerE"/>
    <property type="match status" value="1"/>
</dbReference>
<evidence type="ECO:0000313" key="6">
    <source>
        <dbReference type="EMBL" id="SDF45471.1"/>
    </source>
</evidence>
<accession>A0A1G7L7U7</accession>
<proteinExistence type="predicted"/>
<gene>
    <name evidence="6" type="ORF">SAMN04488243_1593</name>
</gene>
<evidence type="ECO:0000256" key="2">
    <source>
        <dbReference type="ARBA" id="ARBA00023125"/>
    </source>
</evidence>
<evidence type="ECO:0000313" key="7">
    <source>
        <dbReference type="Proteomes" id="UP000199446"/>
    </source>
</evidence>
<dbReference type="Proteomes" id="UP000199446">
    <property type="component" value="Unassembled WGS sequence"/>
</dbReference>
<dbReference type="PANTHER" id="PTHR43214:SF43">
    <property type="entry name" value="TWO-COMPONENT RESPONSE REGULATOR"/>
    <property type="match status" value="1"/>
</dbReference>
<dbReference type="OrthoDB" id="9780153at2"/>
<dbReference type="CDD" id="cd17535">
    <property type="entry name" value="REC_NarL-like"/>
    <property type="match status" value="1"/>
</dbReference>
<dbReference type="PROSITE" id="PS50043">
    <property type="entry name" value="HTH_LUXR_2"/>
    <property type="match status" value="1"/>
</dbReference>
<dbReference type="STRING" id="482827.SAMN04488243_1593"/>
<dbReference type="InterPro" id="IPR000792">
    <property type="entry name" value="Tscrpt_reg_LuxR_C"/>
</dbReference>
<dbReference type="EMBL" id="FNBC01000059">
    <property type="protein sequence ID" value="SDF45471.1"/>
    <property type="molecule type" value="Genomic_DNA"/>
</dbReference>
<keyword evidence="7" id="KW-1185">Reference proteome</keyword>
<feature type="domain" description="Response regulatory" evidence="5">
    <location>
        <begin position="3"/>
        <end position="117"/>
    </location>
</feature>
<dbReference type="PROSITE" id="PS00622">
    <property type="entry name" value="HTH_LUXR_1"/>
    <property type="match status" value="1"/>
</dbReference>
<evidence type="ECO:0000256" key="1">
    <source>
        <dbReference type="ARBA" id="ARBA00022553"/>
    </source>
</evidence>
<dbReference type="InterPro" id="IPR016032">
    <property type="entry name" value="Sig_transdc_resp-reg_C-effctor"/>
</dbReference>
<dbReference type="AlphaFoldDB" id="A0A1G7L7U7"/>
<dbReference type="InterPro" id="IPR039420">
    <property type="entry name" value="WalR-like"/>
</dbReference>
<keyword evidence="2" id="KW-0238">DNA-binding</keyword>
<dbReference type="SUPFAM" id="SSF52172">
    <property type="entry name" value="CheY-like"/>
    <property type="match status" value="1"/>
</dbReference>
<dbReference type="Gene3D" id="3.40.50.2300">
    <property type="match status" value="1"/>
</dbReference>
<dbReference type="SMART" id="SM00448">
    <property type="entry name" value="REC"/>
    <property type="match status" value="1"/>
</dbReference>
<dbReference type="InterPro" id="IPR058245">
    <property type="entry name" value="NreC/VraR/RcsB-like_REC"/>
</dbReference>
<dbReference type="PROSITE" id="PS50110">
    <property type="entry name" value="RESPONSE_REGULATORY"/>
    <property type="match status" value="1"/>
</dbReference>
<sequence length="205" mass="23043">MIRVFLVDDHPVVRAGIRYLLQGKVEIVGEAETGQEALLKIPQARPQVVILDIALPDMDGIQVAERLKALYPEAQLLALSMYAEPEYAERFLQAGGSGYLPKDAIERELEDAVLAVARGEHYLPQNLLYRMIQAQTVRKPGPEVLTERELMVVRYLAQGLSYKEIAEAMGISEKTVATYRERAAEKLGLRSRAELVRWAVEEKLV</sequence>
<dbReference type="Pfam" id="PF00072">
    <property type="entry name" value="Response_reg"/>
    <property type="match status" value="1"/>
</dbReference>
<dbReference type="InterPro" id="IPR011006">
    <property type="entry name" value="CheY-like_superfamily"/>
</dbReference>
<dbReference type="CDD" id="cd06170">
    <property type="entry name" value="LuxR_C_like"/>
    <property type="match status" value="1"/>
</dbReference>
<dbReference type="GO" id="GO:0003677">
    <property type="term" value="F:DNA binding"/>
    <property type="evidence" value="ECO:0007669"/>
    <property type="project" value="UniProtKB-KW"/>
</dbReference>
<dbReference type="GO" id="GO:0006355">
    <property type="term" value="P:regulation of DNA-templated transcription"/>
    <property type="evidence" value="ECO:0007669"/>
    <property type="project" value="InterPro"/>
</dbReference>
<dbReference type="PRINTS" id="PR00038">
    <property type="entry name" value="HTHLUXR"/>
</dbReference>
<feature type="modified residue" description="4-aspartylphosphate" evidence="3">
    <location>
        <position position="52"/>
    </location>
</feature>
<dbReference type="RefSeq" id="WP_093008675.1">
    <property type="nucleotide sequence ID" value="NZ_FNBC01000059.1"/>
</dbReference>
<feature type="domain" description="HTH luxR-type" evidence="4">
    <location>
        <begin position="138"/>
        <end position="203"/>
    </location>
</feature>
<name>A0A1G7L7U7_9DEIN</name>
<dbReference type="GO" id="GO:0000160">
    <property type="term" value="P:phosphorelay signal transduction system"/>
    <property type="evidence" value="ECO:0007669"/>
    <property type="project" value="InterPro"/>
</dbReference>
<dbReference type="SMART" id="SM00421">
    <property type="entry name" value="HTH_LUXR"/>
    <property type="match status" value="1"/>
</dbReference>
<evidence type="ECO:0000259" key="5">
    <source>
        <dbReference type="PROSITE" id="PS50110"/>
    </source>
</evidence>